<dbReference type="NCBIfam" id="TIGR00091">
    <property type="entry name" value="tRNA (guanosine(46)-N7)-methyltransferase TrmB"/>
    <property type="match status" value="1"/>
</dbReference>
<evidence type="ECO:0000256" key="5">
    <source>
        <dbReference type="ARBA" id="ARBA00022691"/>
    </source>
</evidence>
<feature type="binding site" evidence="7">
    <location>
        <position position="181"/>
    </location>
    <ligand>
        <name>substrate</name>
    </ligand>
</feature>
<dbReference type="RefSeq" id="WP_244619482.1">
    <property type="nucleotide sequence ID" value="NZ_BJYZ01000009.1"/>
</dbReference>
<evidence type="ECO:0000256" key="1">
    <source>
        <dbReference type="ARBA" id="ARBA00000142"/>
    </source>
</evidence>
<feature type="binding site" evidence="7">
    <location>
        <position position="123"/>
    </location>
    <ligand>
        <name>S-adenosyl-L-methionine</name>
        <dbReference type="ChEBI" id="CHEBI:59789"/>
    </ligand>
</feature>
<comment type="function">
    <text evidence="2 7">Catalyzes the formation of N(7)-methylguanine at position 46 (m7G46) in tRNA.</text>
</comment>
<name>A0A512DNR5_9PROT</name>
<keyword evidence="5 7" id="KW-0949">S-adenosyl-L-methionine</keyword>
<comment type="caution">
    <text evidence="8">The sequence shown here is derived from an EMBL/GenBank/DDBJ whole genome shotgun (WGS) entry which is preliminary data.</text>
</comment>
<accession>A0A512DNR5</accession>
<evidence type="ECO:0000313" key="8">
    <source>
        <dbReference type="EMBL" id="GEO38125.1"/>
    </source>
</evidence>
<evidence type="ECO:0000256" key="4">
    <source>
        <dbReference type="ARBA" id="ARBA00022679"/>
    </source>
</evidence>
<proteinExistence type="inferred from homology"/>
<dbReference type="InterPro" id="IPR029063">
    <property type="entry name" value="SAM-dependent_MTases_sf"/>
</dbReference>
<comment type="similarity">
    <text evidence="7">Belongs to the class I-like SAM-binding methyltransferase superfamily. TrmB family.</text>
</comment>
<keyword evidence="9" id="KW-1185">Reference proteome</keyword>
<protein>
    <recommendedName>
        <fullName evidence="7">tRNA (guanine-N(7)-)-methyltransferase</fullName>
        <ecNumber evidence="7">2.1.1.33</ecNumber>
    </recommendedName>
    <alternativeName>
        <fullName evidence="7">tRNA (guanine(46)-N(7))-methyltransferase</fullName>
    </alternativeName>
    <alternativeName>
        <fullName evidence="7">tRNA(m7G46)-methyltransferase</fullName>
    </alternativeName>
</protein>
<dbReference type="HAMAP" id="MF_01057">
    <property type="entry name" value="tRNA_methyltr_TrmB"/>
    <property type="match status" value="1"/>
</dbReference>
<reference evidence="8 9" key="1">
    <citation type="submission" date="2019-07" db="EMBL/GenBank/DDBJ databases">
        <title>Whole genome shotgun sequence of Skermanella aerolata NBRC 106429.</title>
        <authorList>
            <person name="Hosoyama A."/>
            <person name="Uohara A."/>
            <person name="Ohji S."/>
            <person name="Ichikawa N."/>
        </authorList>
    </citation>
    <scope>NUCLEOTIDE SEQUENCE [LARGE SCALE GENOMIC DNA]</scope>
    <source>
        <strain evidence="8 9">NBRC 106429</strain>
    </source>
</reference>
<feature type="binding site" evidence="7">
    <location>
        <position position="145"/>
    </location>
    <ligand>
        <name>S-adenosyl-L-methionine</name>
        <dbReference type="ChEBI" id="CHEBI:59789"/>
    </ligand>
</feature>
<evidence type="ECO:0000256" key="2">
    <source>
        <dbReference type="ARBA" id="ARBA00003015"/>
    </source>
</evidence>
<organism evidence="8 9">
    <name type="scientific">Skermanella aerolata</name>
    <dbReference type="NCBI Taxonomy" id="393310"/>
    <lineage>
        <taxon>Bacteria</taxon>
        <taxon>Pseudomonadati</taxon>
        <taxon>Pseudomonadota</taxon>
        <taxon>Alphaproteobacteria</taxon>
        <taxon>Rhodospirillales</taxon>
        <taxon>Azospirillaceae</taxon>
        <taxon>Skermanella</taxon>
    </lineage>
</organism>
<dbReference type="PANTHER" id="PTHR23417:SF14">
    <property type="entry name" value="PENTACOTRIPEPTIDE-REPEAT REGION OF PRORP DOMAIN-CONTAINING PROTEIN"/>
    <property type="match status" value="1"/>
</dbReference>
<feature type="binding site" evidence="7">
    <location>
        <position position="71"/>
    </location>
    <ligand>
        <name>S-adenosyl-L-methionine</name>
        <dbReference type="ChEBI" id="CHEBI:59789"/>
    </ligand>
</feature>
<dbReference type="InterPro" id="IPR055361">
    <property type="entry name" value="tRNA_methyltr_TrmB_bact"/>
</dbReference>
<dbReference type="GO" id="GO:0008176">
    <property type="term" value="F:tRNA (guanine(46)-N7)-methyltransferase activity"/>
    <property type="evidence" value="ECO:0007669"/>
    <property type="project" value="UniProtKB-UniRule"/>
</dbReference>
<comment type="catalytic activity">
    <reaction evidence="1 7">
        <text>guanosine(46) in tRNA + S-adenosyl-L-methionine = N(7)-methylguanosine(46) in tRNA + S-adenosyl-L-homocysteine</text>
        <dbReference type="Rhea" id="RHEA:42708"/>
        <dbReference type="Rhea" id="RHEA-COMP:10188"/>
        <dbReference type="Rhea" id="RHEA-COMP:10189"/>
        <dbReference type="ChEBI" id="CHEBI:57856"/>
        <dbReference type="ChEBI" id="CHEBI:59789"/>
        <dbReference type="ChEBI" id="CHEBI:74269"/>
        <dbReference type="ChEBI" id="CHEBI:74480"/>
        <dbReference type="EC" id="2.1.1.33"/>
    </reaction>
</comment>
<dbReference type="PANTHER" id="PTHR23417">
    <property type="entry name" value="3-DEOXY-D-MANNO-OCTULOSONIC-ACID TRANSFERASE/TRNA GUANINE-N 7 - -METHYLTRANSFERASE"/>
    <property type="match status" value="1"/>
</dbReference>
<comment type="pathway">
    <text evidence="7">tRNA modification; N(7)-methylguanine-tRNA biosynthesis.</text>
</comment>
<dbReference type="InterPro" id="IPR003358">
    <property type="entry name" value="tRNA_(Gua-N-7)_MeTrfase_Trmb"/>
</dbReference>
<sequence length="245" mass="27924">MPDRPPGPRKDAPTDLPEKVYGRRRGRRLRVYKTDLLETLLPRLAIEPPDKGAHLDPAGLFEQPMRDLWVEIGFGSGEHLAAHAAANPDIGMIGCEPFLNGVANLLEHIDTGGQRNIRILAEDARPLLDALPEASVGRAFVLFPDPWPKPRHHKRRFIGPENLARLSRVLKDGAELRMASDVMGVAMWMLEHTWLHPDFEWLARTPEDWRSRPDDWPQSRYEQKGVEAGRNPVFLRFRRKARIPG</sequence>
<dbReference type="PROSITE" id="PS51625">
    <property type="entry name" value="SAM_MT_TRMB"/>
    <property type="match status" value="1"/>
</dbReference>
<dbReference type="EMBL" id="BJYZ01000009">
    <property type="protein sequence ID" value="GEO38125.1"/>
    <property type="molecule type" value="Genomic_DNA"/>
</dbReference>
<evidence type="ECO:0000256" key="3">
    <source>
        <dbReference type="ARBA" id="ARBA00022603"/>
    </source>
</evidence>
<gene>
    <name evidence="7 8" type="primary">trmB</name>
    <name evidence="8" type="ORF">SAE02_22730</name>
</gene>
<dbReference type="GO" id="GO:0043527">
    <property type="term" value="C:tRNA methyltransferase complex"/>
    <property type="evidence" value="ECO:0007669"/>
    <property type="project" value="TreeGrafter"/>
</dbReference>
<keyword evidence="4 7" id="KW-0808">Transferase</keyword>
<comment type="caution">
    <text evidence="7">Lacks conserved residue(s) required for the propagation of feature annotation.</text>
</comment>
<dbReference type="Proteomes" id="UP000321523">
    <property type="component" value="Unassembled WGS sequence"/>
</dbReference>
<dbReference type="Pfam" id="PF02390">
    <property type="entry name" value="Methyltransf_4"/>
    <property type="match status" value="1"/>
</dbReference>
<evidence type="ECO:0000313" key="9">
    <source>
        <dbReference type="Proteomes" id="UP000321523"/>
    </source>
</evidence>
<dbReference type="Gene3D" id="3.40.50.150">
    <property type="entry name" value="Vaccinia Virus protein VP39"/>
    <property type="match status" value="1"/>
</dbReference>
<evidence type="ECO:0000256" key="7">
    <source>
        <dbReference type="HAMAP-Rule" id="MF_01057"/>
    </source>
</evidence>
<dbReference type="AlphaFoldDB" id="A0A512DNR5"/>
<feature type="binding site" evidence="7">
    <location>
        <position position="149"/>
    </location>
    <ligand>
        <name>substrate</name>
    </ligand>
</feature>
<dbReference type="SUPFAM" id="SSF53335">
    <property type="entry name" value="S-adenosyl-L-methionine-dependent methyltransferases"/>
    <property type="match status" value="1"/>
</dbReference>
<keyword evidence="6 7" id="KW-0819">tRNA processing</keyword>
<dbReference type="EC" id="2.1.1.33" evidence="7"/>
<keyword evidence="3 7" id="KW-0489">Methyltransferase</keyword>
<dbReference type="UniPathway" id="UPA00989"/>
<feature type="binding site" evidence="7">
    <location>
        <position position="96"/>
    </location>
    <ligand>
        <name>S-adenosyl-L-methionine</name>
        <dbReference type="ChEBI" id="CHEBI:59789"/>
    </ligand>
</feature>
<evidence type="ECO:0000256" key="6">
    <source>
        <dbReference type="ARBA" id="ARBA00022694"/>
    </source>
</evidence>